<accession>C2KIN4</accession>
<sequence>MLLIILFFKTQYIKVLSIMKILFLKLNKNDSGKFIKSRFSILNTYLTSY</sequence>
<comment type="caution">
    <text evidence="1">The sequence shown here is derived from an EMBL/GenBank/DDBJ whole genome shotgun (WGS) entry which is preliminary data.</text>
</comment>
<dbReference type="HOGENOM" id="CLU_3137306_0_0_9"/>
<dbReference type="AlphaFoldDB" id="C2KIN4"/>
<evidence type="ECO:0000313" key="1">
    <source>
        <dbReference type="EMBL" id="EEJ42903.1"/>
    </source>
</evidence>
<protein>
    <submittedName>
        <fullName evidence="1">Uncharacterized protein</fullName>
    </submittedName>
</protein>
<gene>
    <name evidence="1" type="ORF">HMPREF0555_0500</name>
</gene>
<name>C2KIN4_LEUMC</name>
<evidence type="ECO:0000313" key="2">
    <source>
        <dbReference type="Proteomes" id="UP000004283"/>
    </source>
</evidence>
<dbReference type="Proteomes" id="UP000004283">
    <property type="component" value="Unassembled WGS sequence"/>
</dbReference>
<proteinExistence type="predicted"/>
<dbReference type="EMBL" id="ACKV01000020">
    <property type="protein sequence ID" value="EEJ42903.1"/>
    <property type="molecule type" value="Genomic_DNA"/>
</dbReference>
<organism evidence="1 2">
    <name type="scientific">Leuconostoc mesenteroides subsp. cremoris ATCC 19254</name>
    <dbReference type="NCBI Taxonomy" id="586220"/>
    <lineage>
        <taxon>Bacteria</taxon>
        <taxon>Bacillati</taxon>
        <taxon>Bacillota</taxon>
        <taxon>Bacilli</taxon>
        <taxon>Lactobacillales</taxon>
        <taxon>Lactobacillaceae</taxon>
        <taxon>Leuconostoc</taxon>
    </lineage>
</organism>
<reference evidence="1 2" key="1">
    <citation type="submission" date="2009-04" db="EMBL/GenBank/DDBJ databases">
        <authorList>
            <person name="Qin X."/>
            <person name="Bachman B."/>
            <person name="Battles P."/>
            <person name="Bell A."/>
            <person name="Bess C."/>
            <person name="Bickham C."/>
            <person name="Chaboub L."/>
            <person name="Chen D."/>
            <person name="Coyle M."/>
            <person name="Deiros D.R."/>
            <person name="Dinh H."/>
            <person name="Forbes L."/>
            <person name="Fowler G."/>
            <person name="Francisco L."/>
            <person name="Fu Q."/>
            <person name="Gubbala S."/>
            <person name="Hale W."/>
            <person name="Han Y."/>
            <person name="Hemphill L."/>
            <person name="Highlander S.K."/>
            <person name="Hirani K."/>
            <person name="Hogues M."/>
            <person name="Jackson L."/>
            <person name="Jakkamsetti A."/>
            <person name="Javaid M."/>
            <person name="Jiang H."/>
            <person name="Korchina V."/>
            <person name="Kovar C."/>
            <person name="Lara F."/>
            <person name="Lee S."/>
            <person name="Mata R."/>
            <person name="Mathew T."/>
            <person name="Moen C."/>
            <person name="Morales K."/>
            <person name="Munidasa M."/>
            <person name="Nazareth L."/>
            <person name="Ngo R."/>
            <person name="Nguyen L."/>
            <person name="Okwuonu G."/>
            <person name="Ongeri F."/>
            <person name="Patil S."/>
            <person name="Petrosino J."/>
            <person name="Pham C."/>
            <person name="Pham P."/>
            <person name="Pu L.-L."/>
            <person name="Puazo M."/>
            <person name="Raj R."/>
            <person name="Reid J."/>
            <person name="Rouhana J."/>
            <person name="Saada N."/>
            <person name="Shang Y."/>
            <person name="Simmons D."/>
            <person name="Thornton R."/>
            <person name="Warren J."/>
            <person name="Weissenberger G."/>
            <person name="Zhang J."/>
            <person name="Zhang L."/>
            <person name="Zhou C."/>
            <person name="Zhu D."/>
            <person name="Muzny D."/>
            <person name="Worley K."/>
            <person name="Gibbs R."/>
        </authorList>
    </citation>
    <scope>NUCLEOTIDE SEQUENCE [LARGE SCALE GENOMIC DNA]</scope>
    <source>
        <strain evidence="1 2">ATCC 19254</strain>
    </source>
</reference>